<feature type="compositionally biased region" description="Polar residues" evidence="1">
    <location>
        <begin position="30"/>
        <end position="42"/>
    </location>
</feature>
<dbReference type="RefSeq" id="WP_286343376.1">
    <property type="nucleotide sequence ID" value="NZ_AP027732.1"/>
</dbReference>
<dbReference type="InterPro" id="IPR044927">
    <property type="entry name" value="Endonuclea_NS_2"/>
</dbReference>
<dbReference type="EMBL" id="AP027732">
    <property type="protein sequence ID" value="BDZ50325.1"/>
    <property type="molecule type" value="Genomic_DNA"/>
</dbReference>
<organism evidence="3 4">
    <name type="scientific">Frondihabitans sucicola</name>
    <dbReference type="NCBI Taxonomy" id="1268041"/>
    <lineage>
        <taxon>Bacteria</taxon>
        <taxon>Bacillati</taxon>
        <taxon>Actinomycetota</taxon>
        <taxon>Actinomycetes</taxon>
        <taxon>Micrococcales</taxon>
        <taxon>Microbacteriaceae</taxon>
        <taxon>Frondihabitans</taxon>
    </lineage>
</organism>
<evidence type="ECO:0000259" key="2">
    <source>
        <dbReference type="Pfam" id="PF13930"/>
    </source>
</evidence>
<reference evidence="4" key="1">
    <citation type="journal article" date="2019" name="Int. J. Syst. Evol. Microbiol.">
        <title>The Global Catalogue of Microorganisms (GCM) 10K type strain sequencing project: providing services to taxonomists for standard genome sequencing and annotation.</title>
        <authorList>
            <consortium name="The Broad Institute Genomics Platform"/>
            <consortium name="The Broad Institute Genome Sequencing Center for Infectious Disease"/>
            <person name="Wu L."/>
            <person name="Ma J."/>
        </authorList>
    </citation>
    <scope>NUCLEOTIDE SEQUENCE [LARGE SCALE GENOMIC DNA]</scope>
    <source>
        <strain evidence="4">NBRC 108728</strain>
    </source>
</reference>
<accession>A0ABM8GPE8</accession>
<evidence type="ECO:0000313" key="3">
    <source>
        <dbReference type="EMBL" id="BDZ50325.1"/>
    </source>
</evidence>
<keyword evidence="4" id="KW-1185">Reference proteome</keyword>
<protein>
    <recommendedName>
        <fullName evidence="2">Type VII secretion system protein EssD-like domain-containing protein</fullName>
    </recommendedName>
</protein>
<evidence type="ECO:0000313" key="4">
    <source>
        <dbReference type="Proteomes" id="UP001321486"/>
    </source>
</evidence>
<gene>
    <name evidence="3" type="ORF">GCM10025867_25660</name>
</gene>
<proteinExistence type="predicted"/>
<name>A0ABM8GPE8_9MICO</name>
<dbReference type="Pfam" id="PF13930">
    <property type="entry name" value="Endonuclea_NS_2"/>
    <property type="match status" value="1"/>
</dbReference>
<sequence>MRDPDPAGGTGDHAPTDPGNPDHGGPDQSGPDQSGPDQSTPDHGNPDHSTPDHDTTAPAHDPAYVQAGHDLAERTHTHLVELDSGTKGNWTHELYHKNVEANTTYSIDGGKYLFQTDEHARVVHAEGHLHTVVDAADRARHNGQQVKAGGVDRQWFDDGGHFFGTVFGGPGEGVNITAQWSHLNRGSFRDLESSWADTIDEGGAVHVEIDVKYPGESLRPEAYTVYHQVDGTPEWIRTPFDNGPPAK</sequence>
<dbReference type="Proteomes" id="UP001321486">
    <property type="component" value="Chromosome"/>
</dbReference>
<evidence type="ECO:0000256" key="1">
    <source>
        <dbReference type="SAM" id="MobiDB-lite"/>
    </source>
</evidence>
<feature type="region of interest" description="Disordered" evidence="1">
    <location>
        <begin position="1"/>
        <end position="61"/>
    </location>
</feature>
<feature type="compositionally biased region" description="Basic and acidic residues" evidence="1">
    <location>
        <begin position="44"/>
        <end position="55"/>
    </location>
</feature>
<feature type="domain" description="Type VII secretion system protein EssD-like" evidence="2">
    <location>
        <begin position="102"/>
        <end position="230"/>
    </location>
</feature>